<name>F0RRG6_SPHGB</name>
<evidence type="ECO:0000313" key="2">
    <source>
        <dbReference type="EMBL" id="ADY14218.1"/>
    </source>
</evidence>
<gene>
    <name evidence="2" type="ordered locus">SpiBuddy_2404</name>
</gene>
<dbReference type="OrthoDB" id="374253at2"/>
<keyword evidence="1" id="KW-0732">Signal</keyword>
<feature type="signal peptide" evidence="1">
    <location>
        <begin position="1"/>
        <end position="21"/>
    </location>
</feature>
<protein>
    <recommendedName>
        <fullName evidence="4">Lipoprotein</fullName>
    </recommendedName>
</protein>
<dbReference type="PROSITE" id="PS51257">
    <property type="entry name" value="PROKAR_LIPOPROTEIN"/>
    <property type="match status" value="1"/>
</dbReference>
<reference evidence="3" key="1">
    <citation type="submission" date="2011-02" db="EMBL/GenBank/DDBJ databases">
        <title>Complete sequence of Spirochaeta sp. Buddy.</title>
        <authorList>
            <person name="Lucas S."/>
            <person name="Copeland A."/>
            <person name="Lapidus A."/>
            <person name="Cheng J.-F."/>
            <person name="Goodwin L."/>
            <person name="Pitluck S."/>
            <person name="Zeytun A."/>
            <person name="Detter J.C."/>
            <person name="Han C."/>
            <person name="Tapia R."/>
            <person name="Land M."/>
            <person name="Hauser L."/>
            <person name="Kyrpides N."/>
            <person name="Ivanova N."/>
            <person name="Mikhailova N."/>
            <person name="Pagani I."/>
            <person name="Ritalahti K.M."/>
            <person name="Loeffler F.E."/>
            <person name="Woyke T."/>
        </authorList>
    </citation>
    <scope>NUCLEOTIDE SEQUENCE [LARGE SCALE GENOMIC DNA]</scope>
    <source>
        <strain evidence="3">ATCC BAA-1886 / DSM 22777 / Buddy</strain>
    </source>
</reference>
<dbReference type="Proteomes" id="UP000008466">
    <property type="component" value="Chromosome"/>
</dbReference>
<dbReference type="AlphaFoldDB" id="F0RRG6"/>
<evidence type="ECO:0008006" key="4">
    <source>
        <dbReference type="Google" id="ProtNLM"/>
    </source>
</evidence>
<evidence type="ECO:0000313" key="3">
    <source>
        <dbReference type="Proteomes" id="UP000008466"/>
    </source>
</evidence>
<dbReference type="RefSeq" id="WP_013608064.1">
    <property type="nucleotide sequence ID" value="NC_015152.1"/>
</dbReference>
<feature type="chain" id="PRO_5003256228" description="Lipoprotein" evidence="1">
    <location>
        <begin position="22"/>
        <end position="196"/>
    </location>
</feature>
<sequence length="196" mass="21216">MKCKVLLILIAAVLLFGGCSKNRNKENVEPVMTVVLGMDGIPQPEWVNNDIVSAQVLYVRGYGKMSDRQISIKRATAEAKSEIAEWVSTKVKETLVNYITDTGNRDNQQALDAIEVISGQVAEATLNGVVAEDLWADAEGGISILFSLSISNVEKAFAPAAEAVAEAFMGIEKFEVVATKMKDDFSKLISESDIGE</sequence>
<evidence type="ECO:0000256" key="1">
    <source>
        <dbReference type="SAM" id="SignalP"/>
    </source>
</evidence>
<organism evidence="2 3">
    <name type="scientific">Sphaerochaeta globosa (strain ATCC BAA-1886 / DSM 22777 / Buddy)</name>
    <name type="common">Spirochaeta sp. (strain Buddy)</name>
    <dbReference type="NCBI Taxonomy" id="158189"/>
    <lineage>
        <taxon>Bacteria</taxon>
        <taxon>Pseudomonadati</taxon>
        <taxon>Spirochaetota</taxon>
        <taxon>Spirochaetia</taxon>
        <taxon>Spirochaetales</taxon>
        <taxon>Sphaerochaetaceae</taxon>
        <taxon>Sphaerochaeta</taxon>
    </lineage>
</organism>
<dbReference type="EMBL" id="CP002541">
    <property type="protein sequence ID" value="ADY14218.1"/>
    <property type="molecule type" value="Genomic_DNA"/>
</dbReference>
<dbReference type="HOGENOM" id="CLU_1401660_0_0_12"/>
<keyword evidence="3" id="KW-1185">Reference proteome</keyword>
<proteinExistence type="predicted"/>
<dbReference type="eggNOG" id="ENOG5033MXQ">
    <property type="taxonomic scope" value="Bacteria"/>
</dbReference>
<accession>F0RRG6</accession>
<dbReference type="KEGG" id="sbu:SpiBuddy_2404"/>